<accession>A0A1T4MC58</accession>
<dbReference type="EMBL" id="FUXL01000002">
    <property type="protein sequence ID" value="SJZ64447.1"/>
    <property type="molecule type" value="Genomic_DNA"/>
</dbReference>
<dbReference type="Pfam" id="PF12146">
    <property type="entry name" value="Hydrolase_4"/>
    <property type="match status" value="1"/>
</dbReference>
<feature type="domain" description="Serine aminopeptidase S33" evidence="1">
    <location>
        <begin position="29"/>
        <end position="290"/>
    </location>
</feature>
<dbReference type="Proteomes" id="UP000190135">
    <property type="component" value="Unassembled WGS sequence"/>
</dbReference>
<keyword evidence="3" id="KW-1185">Reference proteome</keyword>
<dbReference type="Gene3D" id="3.40.50.1820">
    <property type="entry name" value="alpha/beta hydrolase"/>
    <property type="match status" value="1"/>
</dbReference>
<evidence type="ECO:0000313" key="3">
    <source>
        <dbReference type="Proteomes" id="UP000190135"/>
    </source>
</evidence>
<dbReference type="InterPro" id="IPR051044">
    <property type="entry name" value="MAG_DAG_Lipase"/>
</dbReference>
<name>A0A1T4MC58_9HYPH</name>
<evidence type="ECO:0000259" key="1">
    <source>
        <dbReference type="Pfam" id="PF12146"/>
    </source>
</evidence>
<gene>
    <name evidence="2" type="ORF">SAMN05428963_10261</name>
</gene>
<dbReference type="InterPro" id="IPR029058">
    <property type="entry name" value="AB_hydrolase_fold"/>
</dbReference>
<organism evidence="2 3">
    <name type="scientific">Consotaella salsifontis</name>
    <dbReference type="NCBI Taxonomy" id="1365950"/>
    <lineage>
        <taxon>Bacteria</taxon>
        <taxon>Pseudomonadati</taxon>
        <taxon>Pseudomonadota</taxon>
        <taxon>Alphaproteobacteria</taxon>
        <taxon>Hyphomicrobiales</taxon>
        <taxon>Aurantimonadaceae</taxon>
        <taxon>Consotaella</taxon>
    </lineage>
</organism>
<proteinExistence type="predicted"/>
<dbReference type="STRING" id="1365950.SAMN05428963_10261"/>
<evidence type="ECO:0000313" key="2">
    <source>
        <dbReference type="EMBL" id="SJZ64447.1"/>
    </source>
</evidence>
<dbReference type="AlphaFoldDB" id="A0A1T4MC58"/>
<reference evidence="2 3" key="1">
    <citation type="submission" date="2017-02" db="EMBL/GenBank/DDBJ databases">
        <authorList>
            <person name="Peterson S.W."/>
        </authorList>
    </citation>
    <scope>NUCLEOTIDE SEQUENCE [LARGE SCALE GENOMIC DNA]</scope>
    <source>
        <strain evidence="2 3">USBA 369</strain>
    </source>
</reference>
<sequence length="314" mass="34123">MLLVFETIRPFESPSGATLALRELRPVGSSRGNIVISHGLAEHSGRYGAFAGALAAAGFAVFAFDHRGHGATCAPDAPLRRFARRNGARRVMQDIGAVVDEARKDAQGRPVILFGHSMGALIALCHALRRGDPLAGLALWNMPLMRRRERFAARLALGAETALKGSDVASGIMAQATVDAWARQIEARRTDFDWLSHDEAEVDAYVADPLCGWSPTISLWRDIVTMEETVARDLPNLPADLPIHLLGGGEDPVTRFGEDTETLRLGLFRAGCRRVTKTVARGARHETLKEVPAVRETALADLIAWLDGVAPERR</sequence>
<dbReference type="OrthoDB" id="9806902at2"/>
<protein>
    <submittedName>
        <fullName evidence="2">Lysophospholipase, alpha-beta hydrolase superfamily</fullName>
    </submittedName>
</protein>
<dbReference type="GO" id="GO:0016787">
    <property type="term" value="F:hydrolase activity"/>
    <property type="evidence" value="ECO:0007669"/>
    <property type="project" value="UniProtKB-KW"/>
</dbReference>
<dbReference type="InterPro" id="IPR022742">
    <property type="entry name" value="Hydrolase_4"/>
</dbReference>
<dbReference type="SUPFAM" id="SSF53474">
    <property type="entry name" value="alpha/beta-Hydrolases"/>
    <property type="match status" value="1"/>
</dbReference>
<dbReference type="PANTHER" id="PTHR11614">
    <property type="entry name" value="PHOSPHOLIPASE-RELATED"/>
    <property type="match status" value="1"/>
</dbReference>
<keyword evidence="2" id="KW-0378">Hydrolase</keyword>